<dbReference type="EMBL" id="BNAI01000001">
    <property type="protein sequence ID" value="GHF07244.1"/>
    <property type="molecule type" value="Genomic_DNA"/>
</dbReference>
<reference evidence="3" key="1">
    <citation type="journal article" date="2014" name="Int. J. Syst. Evol. Microbiol.">
        <title>Complete genome sequence of Corynebacterium casei LMG S-19264T (=DSM 44701T), isolated from a smear-ripened cheese.</title>
        <authorList>
            <consortium name="US DOE Joint Genome Institute (JGI-PGF)"/>
            <person name="Walter F."/>
            <person name="Albersmeier A."/>
            <person name="Kalinowski J."/>
            <person name="Ruckert C."/>
        </authorList>
    </citation>
    <scope>NUCLEOTIDE SEQUENCE</scope>
    <source>
        <strain evidence="3">CGMCC 1.16548</strain>
    </source>
</reference>
<accession>A0A8J3GNF4</accession>
<dbReference type="InterPro" id="IPR050523">
    <property type="entry name" value="AKR_Detox_Biosynth"/>
</dbReference>
<dbReference type="PRINTS" id="PR00069">
    <property type="entry name" value="ALDKETRDTASE"/>
</dbReference>
<dbReference type="Pfam" id="PF00248">
    <property type="entry name" value="Aldo_ket_red"/>
    <property type="match status" value="1"/>
</dbReference>
<dbReference type="RefSeq" id="WP_191281770.1">
    <property type="nucleotide sequence ID" value="NZ_BNAI01000001.1"/>
</dbReference>
<dbReference type="PANTHER" id="PTHR43364">
    <property type="entry name" value="NADH-SPECIFIC METHYLGLYOXAL REDUCTASE-RELATED"/>
    <property type="match status" value="1"/>
</dbReference>
<gene>
    <name evidence="3" type="ORF">GCM10011600_04860</name>
</gene>
<evidence type="ECO:0000256" key="1">
    <source>
        <dbReference type="ARBA" id="ARBA00023002"/>
    </source>
</evidence>
<organism evidence="3 4">
    <name type="scientific">Pseudolysinimonas yzui</name>
    <dbReference type="NCBI Taxonomy" id="2708254"/>
    <lineage>
        <taxon>Bacteria</taxon>
        <taxon>Bacillati</taxon>
        <taxon>Actinomycetota</taxon>
        <taxon>Actinomycetes</taxon>
        <taxon>Micrococcales</taxon>
        <taxon>Microbacteriaceae</taxon>
        <taxon>Pseudolysinimonas</taxon>
    </lineage>
</organism>
<dbReference type="InterPro" id="IPR020471">
    <property type="entry name" value="AKR"/>
</dbReference>
<evidence type="ECO:0000313" key="3">
    <source>
        <dbReference type="EMBL" id="GHF07244.1"/>
    </source>
</evidence>
<dbReference type="Gene3D" id="3.20.20.100">
    <property type="entry name" value="NADP-dependent oxidoreductase domain"/>
    <property type="match status" value="1"/>
</dbReference>
<evidence type="ECO:0000259" key="2">
    <source>
        <dbReference type="Pfam" id="PF00248"/>
    </source>
</evidence>
<dbReference type="PROSITE" id="PS51257">
    <property type="entry name" value="PROKAR_LIPOPROTEIN"/>
    <property type="match status" value="1"/>
</dbReference>
<sequence length="319" mass="33676">MEKRTLGTSALTVSVVGLGCNNLGRPGTLTLEQAGTDAVVHAALDAGVTFFDTADVYGAEYGLSETRLGAALAGRRDEAVIATKFGHTSMGSPLADLGPRGGRTYIRAAVEGSLNRLGIETIDLYQQHTPDPTVPIAETLGALDELVREGKVRAIGNSNFDAAQLTEADAEATRLGAARFVTAQNHYNLLAREAEADVIPTVERLGLGFLPFFPLANGLFTGKFSRTDLPADTRIGRQRPEVHENAPWDAIEAFESFAAARGIGILEATFGWFLSRPALSSVIAGATKPDQIRANAAAGNGWRPTPDELAAIDGFFAPA</sequence>
<keyword evidence="4" id="KW-1185">Reference proteome</keyword>
<dbReference type="Proteomes" id="UP000617531">
    <property type="component" value="Unassembled WGS sequence"/>
</dbReference>
<dbReference type="GO" id="GO:0016491">
    <property type="term" value="F:oxidoreductase activity"/>
    <property type="evidence" value="ECO:0007669"/>
    <property type="project" value="UniProtKB-KW"/>
</dbReference>
<comment type="caution">
    <text evidence="3">The sequence shown here is derived from an EMBL/GenBank/DDBJ whole genome shotgun (WGS) entry which is preliminary data.</text>
</comment>
<dbReference type="PANTHER" id="PTHR43364:SF4">
    <property type="entry name" value="NAD(P)-LINKED OXIDOREDUCTASE SUPERFAMILY PROTEIN"/>
    <property type="match status" value="1"/>
</dbReference>
<proteinExistence type="predicted"/>
<evidence type="ECO:0000313" key="4">
    <source>
        <dbReference type="Proteomes" id="UP000617531"/>
    </source>
</evidence>
<keyword evidence="1" id="KW-0560">Oxidoreductase</keyword>
<dbReference type="SUPFAM" id="SSF51430">
    <property type="entry name" value="NAD(P)-linked oxidoreductase"/>
    <property type="match status" value="1"/>
</dbReference>
<feature type="domain" description="NADP-dependent oxidoreductase" evidence="2">
    <location>
        <begin position="16"/>
        <end position="314"/>
    </location>
</feature>
<dbReference type="InterPro" id="IPR036812">
    <property type="entry name" value="NAD(P)_OxRdtase_dom_sf"/>
</dbReference>
<protein>
    <submittedName>
        <fullName evidence="3">Oxidoreductase</fullName>
    </submittedName>
</protein>
<name>A0A8J3GNF4_9MICO</name>
<dbReference type="GO" id="GO:0005829">
    <property type="term" value="C:cytosol"/>
    <property type="evidence" value="ECO:0007669"/>
    <property type="project" value="TreeGrafter"/>
</dbReference>
<dbReference type="AlphaFoldDB" id="A0A8J3GNF4"/>
<reference evidence="3" key="2">
    <citation type="submission" date="2020-09" db="EMBL/GenBank/DDBJ databases">
        <authorList>
            <person name="Sun Q."/>
            <person name="Zhou Y."/>
        </authorList>
    </citation>
    <scope>NUCLEOTIDE SEQUENCE</scope>
    <source>
        <strain evidence="3">CGMCC 1.16548</strain>
    </source>
</reference>
<dbReference type="InterPro" id="IPR023210">
    <property type="entry name" value="NADP_OxRdtase_dom"/>
</dbReference>